<dbReference type="InterPro" id="IPR001672">
    <property type="entry name" value="G6P_Isomerase"/>
</dbReference>
<protein>
    <recommendedName>
        <fullName evidence="8">Glucose-6-phosphate isomerase</fullName>
        <shortName evidence="8">GPI</shortName>
        <ecNumber evidence="8">5.3.1.9</ecNumber>
    </recommendedName>
    <alternativeName>
        <fullName evidence="8">Phosphoglucose isomerase</fullName>
        <shortName evidence="8">PGI</shortName>
    </alternativeName>
    <alternativeName>
        <fullName evidence="8">Phosphohexose isomerase</fullName>
        <shortName evidence="8">PHI</shortName>
    </alternativeName>
</protein>
<dbReference type="GO" id="GO:0048029">
    <property type="term" value="F:monosaccharide binding"/>
    <property type="evidence" value="ECO:0007669"/>
    <property type="project" value="TreeGrafter"/>
</dbReference>
<proteinExistence type="inferred from homology"/>
<dbReference type="PANTHER" id="PTHR11469">
    <property type="entry name" value="GLUCOSE-6-PHOSPHATE ISOMERASE"/>
    <property type="match status" value="1"/>
</dbReference>
<dbReference type="PROSITE" id="PS51463">
    <property type="entry name" value="P_GLUCOSE_ISOMERASE_3"/>
    <property type="match status" value="1"/>
</dbReference>
<dbReference type="UniPathway" id="UPA00109">
    <property type="reaction ID" value="UER00181"/>
</dbReference>
<dbReference type="PROSITE" id="PS00765">
    <property type="entry name" value="P_GLUCOSE_ISOMERASE_1"/>
    <property type="match status" value="1"/>
</dbReference>
<dbReference type="PRINTS" id="PR00662">
    <property type="entry name" value="G6PISOMERASE"/>
</dbReference>
<evidence type="ECO:0000256" key="1">
    <source>
        <dbReference type="ARBA" id="ARBA00004926"/>
    </source>
</evidence>
<evidence type="ECO:0000256" key="9">
    <source>
        <dbReference type="RuleBase" id="RU000612"/>
    </source>
</evidence>
<dbReference type="Pfam" id="PF00342">
    <property type="entry name" value="PGI"/>
    <property type="match status" value="1"/>
</dbReference>
<organism evidence="10 11">
    <name type="scientific">Bifidobacterium xylocopae</name>
    <dbReference type="NCBI Taxonomy" id="2493119"/>
    <lineage>
        <taxon>Bacteria</taxon>
        <taxon>Bacillati</taxon>
        <taxon>Actinomycetota</taxon>
        <taxon>Actinomycetes</taxon>
        <taxon>Bifidobacteriales</taxon>
        <taxon>Bifidobacteriaceae</taxon>
        <taxon>Bifidobacterium</taxon>
    </lineage>
</organism>
<dbReference type="CDD" id="cd05015">
    <property type="entry name" value="SIS_PGI_1"/>
    <property type="match status" value="1"/>
</dbReference>
<dbReference type="GO" id="GO:0097367">
    <property type="term" value="F:carbohydrate derivative binding"/>
    <property type="evidence" value="ECO:0007669"/>
    <property type="project" value="InterPro"/>
</dbReference>
<evidence type="ECO:0000256" key="6">
    <source>
        <dbReference type="ARBA" id="ARBA00023235"/>
    </source>
</evidence>
<dbReference type="RefSeq" id="WP_113853588.1">
    <property type="nucleotide sequence ID" value="NZ_PDCH01000008.1"/>
</dbReference>
<dbReference type="PANTHER" id="PTHR11469:SF1">
    <property type="entry name" value="GLUCOSE-6-PHOSPHATE ISOMERASE"/>
    <property type="match status" value="1"/>
</dbReference>
<dbReference type="GO" id="GO:0004347">
    <property type="term" value="F:glucose-6-phosphate isomerase activity"/>
    <property type="evidence" value="ECO:0007669"/>
    <property type="project" value="UniProtKB-UniRule"/>
</dbReference>
<keyword evidence="11" id="KW-1185">Reference proteome</keyword>
<dbReference type="InterPro" id="IPR046348">
    <property type="entry name" value="SIS_dom_sf"/>
</dbReference>
<evidence type="ECO:0000256" key="4">
    <source>
        <dbReference type="ARBA" id="ARBA00022490"/>
    </source>
</evidence>
<feature type="active site" evidence="8">
    <location>
        <position position="404"/>
    </location>
</feature>
<dbReference type="GO" id="GO:0005829">
    <property type="term" value="C:cytosol"/>
    <property type="evidence" value="ECO:0007669"/>
    <property type="project" value="TreeGrafter"/>
</dbReference>
<evidence type="ECO:0000256" key="8">
    <source>
        <dbReference type="HAMAP-Rule" id="MF_00473"/>
    </source>
</evidence>
<sequence>MAINPPVDASKTAAWAQLQRHFDAMQAEGINLRNWFAADPERTAKLSFEAGDLHFDLSKNLIKPETLGLFAQLAKDVHLDERIEQMFTGGHINNTEDRAVLHTALRRPDDDKGKLIVDGQDVVKDVRETLERVYAFADQVRSGEWKGVSGKRIETVVNIGIGGSDLGPVMVYEALKPYADAGISARYISNVDPNDLAEKTRDLDPETTLFVIVSKTFSTLETLTNAREARAWLLGRLKSKGVIDGSDASCAEAVKRHFIAVSTALDKVEAFGIDPANAFGFWNWVGGRYSVDSAVGTSLAIVFGPKRFEEFLQGFHAIDTYYRTTPFERNVVALMGLMNVWYVNFFGAHSHAVLPYDQYLHRFPAYLQQLTMESNGKSVRWDGTPVTTQTGEIFWGEPGTNGQHAFYQLIHQGTRLIPADFIAFANTPNPAKDGDQDVHELLLANYFAQTKALAFGKTADEVRAEGTAEAIVPARVFTGNRPTTSIFGQALTPYSLGELIALYEHITLTEGTVWGIDSYDQWGVELGKKLAQEITPAISKDDAALAGQDQSTRALIAFYRAHRN</sequence>
<comment type="similarity">
    <text evidence="2 8 9">Belongs to the GPI family.</text>
</comment>
<dbReference type="NCBIfam" id="NF001211">
    <property type="entry name" value="PRK00179.1"/>
    <property type="match status" value="1"/>
</dbReference>
<evidence type="ECO:0000256" key="2">
    <source>
        <dbReference type="ARBA" id="ARBA00006604"/>
    </source>
</evidence>
<keyword evidence="4 8" id="KW-0963">Cytoplasm</keyword>
<dbReference type="Proteomes" id="UP000252345">
    <property type="component" value="Unassembled WGS sequence"/>
</dbReference>
<comment type="subcellular location">
    <subcellularLocation>
        <location evidence="8">Cytoplasm</location>
    </subcellularLocation>
</comment>
<dbReference type="SUPFAM" id="SSF53697">
    <property type="entry name" value="SIS domain"/>
    <property type="match status" value="1"/>
</dbReference>
<comment type="function">
    <text evidence="8">Catalyzes the reversible isomerization of glucose-6-phosphate to fructose-6-phosphate.</text>
</comment>
<keyword evidence="3 8" id="KW-0312">Gluconeogenesis</keyword>
<dbReference type="Gene3D" id="3.40.50.10490">
    <property type="entry name" value="Glucose-6-phosphate isomerase like protein, domain 1"/>
    <property type="match status" value="2"/>
</dbReference>
<dbReference type="GO" id="GO:0006094">
    <property type="term" value="P:gluconeogenesis"/>
    <property type="evidence" value="ECO:0007669"/>
    <property type="project" value="UniProtKB-UniRule"/>
</dbReference>
<dbReference type="GO" id="GO:0006096">
    <property type="term" value="P:glycolytic process"/>
    <property type="evidence" value="ECO:0007669"/>
    <property type="project" value="UniProtKB-UniRule"/>
</dbReference>
<evidence type="ECO:0000313" key="11">
    <source>
        <dbReference type="Proteomes" id="UP000252345"/>
    </source>
</evidence>
<dbReference type="EMBL" id="PDCH01000008">
    <property type="protein sequence ID" value="RBP99232.1"/>
    <property type="molecule type" value="Genomic_DNA"/>
</dbReference>
<name>A0A366KDC9_9BIFI</name>
<dbReference type="CDD" id="cd05016">
    <property type="entry name" value="SIS_PGI_2"/>
    <property type="match status" value="1"/>
</dbReference>
<comment type="catalytic activity">
    <reaction evidence="7 8 9">
        <text>alpha-D-glucose 6-phosphate = beta-D-fructose 6-phosphate</text>
        <dbReference type="Rhea" id="RHEA:11816"/>
        <dbReference type="ChEBI" id="CHEBI:57634"/>
        <dbReference type="ChEBI" id="CHEBI:58225"/>
        <dbReference type="EC" id="5.3.1.9"/>
    </reaction>
</comment>
<dbReference type="OrthoDB" id="140919at2"/>
<dbReference type="InterPro" id="IPR018189">
    <property type="entry name" value="Phosphoglucose_isomerase_CS"/>
</dbReference>
<dbReference type="FunFam" id="3.40.50.10490:FF:000018">
    <property type="entry name" value="Glucose-6-phosphate isomerase"/>
    <property type="match status" value="1"/>
</dbReference>
<dbReference type="InterPro" id="IPR035482">
    <property type="entry name" value="SIS_PGI_2"/>
</dbReference>
<comment type="caution">
    <text evidence="10">The sequence shown here is derived from an EMBL/GenBank/DDBJ whole genome shotgun (WGS) entry which is preliminary data.</text>
</comment>
<dbReference type="InterPro" id="IPR023096">
    <property type="entry name" value="G6P_Isomerase_C"/>
</dbReference>
<gene>
    <name evidence="8" type="primary">pgi</name>
    <name evidence="10" type="ORF">CRD59_04960</name>
</gene>
<evidence type="ECO:0000256" key="7">
    <source>
        <dbReference type="ARBA" id="ARBA00029321"/>
    </source>
</evidence>
<dbReference type="AlphaFoldDB" id="A0A366KDC9"/>
<reference evidence="10 11" key="1">
    <citation type="submission" date="2017-10" db="EMBL/GenBank/DDBJ databases">
        <title>Bifidobacterium xylocopum sp. nov. and Bifidobacterium aemilianum sp. nov., from the carpenter bee (Xylocopa violacea) digestive tract.</title>
        <authorList>
            <person name="Alberoni D."/>
            <person name="Baffoni L."/>
            <person name="Di Gioia D."/>
            <person name="Gaggia F."/>
            <person name="Biavati B."/>
        </authorList>
    </citation>
    <scope>NUCLEOTIDE SEQUENCE [LARGE SCALE GENOMIC DNA]</scope>
    <source>
        <strain evidence="10 11">XV2</strain>
    </source>
</reference>
<feature type="active site" evidence="8">
    <location>
        <position position="528"/>
    </location>
</feature>
<dbReference type="PROSITE" id="PS00174">
    <property type="entry name" value="P_GLUCOSE_ISOMERASE_2"/>
    <property type="match status" value="1"/>
</dbReference>
<dbReference type="GO" id="GO:0051156">
    <property type="term" value="P:glucose 6-phosphate metabolic process"/>
    <property type="evidence" value="ECO:0007669"/>
    <property type="project" value="TreeGrafter"/>
</dbReference>
<evidence type="ECO:0000313" key="10">
    <source>
        <dbReference type="EMBL" id="RBP99232.1"/>
    </source>
</evidence>
<comment type="pathway">
    <text evidence="8">Carbohydrate biosynthesis; gluconeogenesis.</text>
</comment>
<dbReference type="EC" id="5.3.1.9" evidence="8"/>
<dbReference type="Gene3D" id="1.10.1390.10">
    <property type="match status" value="1"/>
</dbReference>
<feature type="active site" description="Proton donor" evidence="8">
    <location>
        <position position="373"/>
    </location>
</feature>
<keyword evidence="6 8" id="KW-0413">Isomerase</keyword>
<dbReference type="HAMAP" id="MF_00473">
    <property type="entry name" value="G6P_isomerase"/>
    <property type="match status" value="1"/>
</dbReference>
<keyword evidence="5 8" id="KW-0324">Glycolysis</keyword>
<evidence type="ECO:0000256" key="5">
    <source>
        <dbReference type="ARBA" id="ARBA00023152"/>
    </source>
</evidence>
<comment type="pathway">
    <text evidence="1 8 9">Carbohydrate degradation; glycolysis; D-glyceraldehyde 3-phosphate and glycerone phosphate from D-glucose: step 2/4.</text>
</comment>
<dbReference type="UniPathway" id="UPA00138"/>
<evidence type="ECO:0000256" key="3">
    <source>
        <dbReference type="ARBA" id="ARBA00022432"/>
    </source>
</evidence>
<dbReference type="InterPro" id="IPR035476">
    <property type="entry name" value="SIS_PGI_1"/>
</dbReference>
<accession>A0A366KDC9</accession>